<feature type="signal peptide" evidence="1">
    <location>
        <begin position="1"/>
        <end position="26"/>
    </location>
</feature>
<evidence type="ECO:0000256" key="1">
    <source>
        <dbReference type="SAM" id="SignalP"/>
    </source>
</evidence>
<dbReference type="EMBL" id="GGFL01008800">
    <property type="protein sequence ID" value="MBW72978.1"/>
    <property type="molecule type" value="Transcribed_RNA"/>
</dbReference>
<name>A0A2M4D7C2_ANODA</name>
<accession>A0A2M4D7C2</accession>
<evidence type="ECO:0000313" key="2">
    <source>
        <dbReference type="EMBL" id="MBW72978.1"/>
    </source>
</evidence>
<dbReference type="AlphaFoldDB" id="A0A2M4D7C2"/>
<organism evidence="2">
    <name type="scientific">Anopheles darlingi</name>
    <name type="common">Mosquito</name>
    <dbReference type="NCBI Taxonomy" id="43151"/>
    <lineage>
        <taxon>Eukaryota</taxon>
        <taxon>Metazoa</taxon>
        <taxon>Ecdysozoa</taxon>
        <taxon>Arthropoda</taxon>
        <taxon>Hexapoda</taxon>
        <taxon>Insecta</taxon>
        <taxon>Pterygota</taxon>
        <taxon>Neoptera</taxon>
        <taxon>Endopterygota</taxon>
        <taxon>Diptera</taxon>
        <taxon>Nematocera</taxon>
        <taxon>Culicoidea</taxon>
        <taxon>Culicidae</taxon>
        <taxon>Anophelinae</taxon>
        <taxon>Anopheles</taxon>
    </lineage>
</organism>
<protein>
    <submittedName>
        <fullName evidence="2">Putative secreted protein</fullName>
    </submittedName>
</protein>
<sequence length="69" mass="7985">MGNYARPHPFGGAWLLLLLLYCCVRSFFDFSANQPHMHHASFIPFIVKGTNLCDRMRRRVNSTARNGHH</sequence>
<feature type="chain" id="PRO_5014636864" evidence="1">
    <location>
        <begin position="27"/>
        <end position="69"/>
    </location>
</feature>
<proteinExistence type="predicted"/>
<keyword evidence="1" id="KW-0732">Signal</keyword>
<reference evidence="2" key="1">
    <citation type="submission" date="2018-01" db="EMBL/GenBank/DDBJ databases">
        <title>An insight into the sialome of Amazonian anophelines.</title>
        <authorList>
            <person name="Ribeiro J.M."/>
            <person name="Scarpassa V."/>
            <person name="Calvo E."/>
        </authorList>
    </citation>
    <scope>NUCLEOTIDE SEQUENCE</scope>
</reference>